<evidence type="ECO:0000313" key="1">
    <source>
        <dbReference type="EMBL" id="KWV87173.1"/>
    </source>
</evidence>
<organism evidence="1 2">
    <name type="scientific">Pseudomonas fluorescens</name>
    <dbReference type="NCBI Taxonomy" id="294"/>
    <lineage>
        <taxon>Bacteria</taxon>
        <taxon>Pseudomonadati</taxon>
        <taxon>Pseudomonadota</taxon>
        <taxon>Gammaproteobacteria</taxon>
        <taxon>Pseudomonadales</taxon>
        <taxon>Pseudomonadaceae</taxon>
        <taxon>Pseudomonas</taxon>
    </lineage>
</organism>
<name>A0A109LGE5_PSEFL</name>
<dbReference type="PATRIC" id="fig|294.194.peg.3351"/>
<accession>A0A109LGE5</accession>
<dbReference type="AlphaFoldDB" id="A0A109LGE5"/>
<proteinExistence type="predicted"/>
<dbReference type="EMBL" id="LCYA01000078">
    <property type="protein sequence ID" value="KWV87173.1"/>
    <property type="molecule type" value="Genomic_DNA"/>
</dbReference>
<sequence length="134" mass="14753">MRTSAVGDSVEGNALILQCRKFSLQGPIRSKHTKSLVYTFKLNIHGFATITKELAETSIKISESSLLNEGDEIHGETINGFSTKAPGKETVDHATSTHKATFVSTRGQSYATVQIGIRDQLQAIQKRIEYKKQS</sequence>
<comment type="caution">
    <text evidence="1">The sequence shown here is derived from an EMBL/GenBank/DDBJ whole genome shotgun (WGS) entry which is preliminary data.</text>
</comment>
<protein>
    <submittedName>
        <fullName evidence="1">Uncharacterized protein</fullName>
    </submittedName>
</protein>
<gene>
    <name evidence="1" type="ORF">PFLmoz3_03021</name>
</gene>
<dbReference type="Proteomes" id="UP000061348">
    <property type="component" value="Unassembled WGS sequence"/>
</dbReference>
<evidence type="ECO:0000313" key="2">
    <source>
        <dbReference type="Proteomes" id="UP000061348"/>
    </source>
</evidence>
<reference evidence="1 2" key="1">
    <citation type="submission" date="2015-05" db="EMBL/GenBank/DDBJ databases">
        <title>A genomic and transcriptomic approach to investigate the blue pigment phenotype in Pseudomonas fluorescens.</title>
        <authorList>
            <person name="Andreani N.A."/>
            <person name="Cardazzo B."/>
        </authorList>
    </citation>
    <scope>NUCLEOTIDE SEQUENCE [LARGE SCALE GENOMIC DNA]</scope>
    <source>
        <strain evidence="1 2">Ps_22</strain>
    </source>
</reference>